<dbReference type="InParanoid" id="A0A1X7TSA5"/>
<name>A0A1X7TSA5_AMPQE</name>
<reference evidence="3" key="1">
    <citation type="submission" date="2017-05" db="UniProtKB">
        <authorList>
            <consortium name="EnsemblMetazoa"/>
        </authorList>
    </citation>
    <scope>IDENTIFICATION</scope>
</reference>
<proteinExistence type="predicted"/>
<dbReference type="Gene3D" id="2.130.10.10">
    <property type="entry name" value="YVTN repeat-like/Quinoprotein amine dehydrogenase"/>
    <property type="match status" value="1"/>
</dbReference>
<dbReference type="AlphaFoldDB" id="A0A1X7TSA5"/>
<evidence type="ECO:0000259" key="2">
    <source>
        <dbReference type="Pfam" id="PF25048"/>
    </source>
</evidence>
<evidence type="ECO:0000256" key="1">
    <source>
        <dbReference type="PROSITE-ProRule" id="PRU00221"/>
    </source>
</evidence>
<feature type="domain" description="TEP-1 C-terminal beta-propeller" evidence="2">
    <location>
        <begin position="43"/>
        <end position="122"/>
    </location>
</feature>
<keyword evidence="1" id="KW-0853">WD repeat</keyword>
<dbReference type="EnsemblMetazoa" id="Aqu2.1.17878_001">
    <property type="protein sequence ID" value="Aqu2.1.17878_001"/>
    <property type="gene ID" value="Aqu2.1.17878"/>
</dbReference>
<evidence type="ECO:0000313" key="3">
    <source>
        <dbReference type="EnsemblMetazoa" id="Aqu2.1.17878_001"/>
    </source>
</evidence>
<organism evidence="3">
    <name type="scientific">Amphimedon queenslandica</name>
    <name type="common">Sponge</name>
    <dbReference type="NCBI Taxonomy" id="400682"/>
    <lineage>
        <taxon>Eukaryota</taxon>
        <taxon>Metazoa</taxon>
        <taxon>Porifera</taxon>
        <taxon>Demospongiae</taxon>
        <taxon>Heteroscleromorpha</taxon>
        <taxon>Haplosclerida</taxon>
        <taxon>Niphatidae</taxon>
        <taxon>Amphimedon</taxon>
    </lineage>
</organism>
<sequence>ENKVWPLAMTPVQDKYIAIGDSSGQVHLWSISSKTFIATQTVHADGVSSITSFNQFLITGSLDSTIKMWSTEAIDKSGHLRQVGHFNWTSSIEAMGAVQGQEPGEAVIMGGDCTGGVTLLKWK</sequence>
<dbReference type="InterPro" id="IPR015943">
    <property type="entry name" value="WD40/YVTN_repeat-like_dom_sf"/>
</dbReference>
<dbReference type="PROSITE" id="PS50082">
    <property type="entry name" value="WD_REPEATS_2"/>
    <property type="match status" value="1"/>
</dbReference>
<protein>
    <recommendedName>
        <fullName evidence="2">TEP-1 C-terminal beta-propeller domain-containing protein</fullName>
    </recommendedName>
</protein>
<dbReference type="OrthoDB" id="427368at2759"/>
<dbReference type="SUPFAM" id="SSF50978">
    <property type="entry name" value="WD40 repeat-like"/>
    <property type="match status" value="1"/>
</dbReference>
<feature type="repeat" description="WD" evidence="1">
    <location>
        <begin position="40"/>
        <end position="72"/>
    </location>
</feature>
<dbReference type="InterPro" id="IPR001680">
    <property type="entry name" value="WD40_rpt"/>
</dbReference>
<dbReference type="InterPro" id="IPR056828">
    <property type="entry name" value="Beta-prop_TEP1_C"/>
</dbReference>
<dbReference type="Pfam" id="PF25048">
    <property type="entry name" value="Beta-prop_TEP1_C"/>
    <property type="match status" value="1"/>
</dbReference>
<accession>A0A1X7TSA5</accession>
<dbReference type="InterPro" id="IPR036322">
    <property type="entry name" value="WD40_repeat_dom_sf"/>
</dbReference>